<organism evidence="1 2">
    <name type="scientific">Candidatus Syntrophocurvum alkaliphilum</name>
    <dbReference type="NCBI Taxonomy" id="2293317"/>
    <lineage>
        <taxon>Bacteria</taxon>
        <taxon>Bacillati</taxon>
        <taxon>Bacillota</taxon>
        <taxon>Clostridia</taxon>
        <taxon>Eubacteriales</taxon>
        <taxon>Syntrophomonadaceae</taxon>
        <taxon>Candidatus Syntrophocurvum</taxon>
    </lineage>
</organism>
<dbReference type="Proteomes" id="UP000426444">
    <property type="component" value="Chromosome"/>
</dbReference>
<dbReference type="OrthoDB" id="9803036at2"/>
<dbReference type="AlphaFoldDB" id="A0A6I6DEY2"/>
<accession>A0A6I6DEY2</accession>
<dbReference type="PANTHER" id="PTHR13061">
    <property type="entry name" value="DYNACTIN SUBUNIT P25"/>
    <property type="match status" value="1"/>
</dbReference>
<dbReference type="SUPFAM" id="SSF51161">
    <property type="entry name" value="Trimeric LpxA-like enzymes"/>
    <property type="match status" value="1"/>
</dbReference>
<dbReference type="Gene3D" id="2.160.10.10">
    <property type="entry name" value="Hexapeptide repeat proteins"/>
    <property type="match status" value="1"/>
</dbReference>
<dbReference type="InterPro" id="IPR047324">
    <property type="entry name" value="LbH_gamma_CA-like"/>
</dbReference>
<proteinExistence type="predicted"/>
<dbReference type="KEGG" id="salq:SYNTR_0475"/>
<dbReference type="EMBL" id="CP046457">
    <property type="protein sequence ID" value="QGT99068.1"/>
    <property type="molecule type" value="Genomic_DNA"/>
</dbReference>
<evidence type="ECO:0008006" key="3">
    <source>
        <dbReference type="Google" id="ProtNLM"/>
    </source>
</evidence>
<dbReference type="InterPro" id="IPR011004">
    <property type="entry name" value="Trimer_LpxA-like_sf"/>
</dbReference>
<reference evidence="2" key="1">
    <citation type="journal article" date="2019" name="Microbiology">
        <title>Complete Genome Sequence of an Uncultured Bacterium of the Candidate Phylum Bipolaricaulota.</title>
        <authorList>
            <person name="Kadnikov V.V."/>
            <person name="Mardanov A.V."/>
            <person name="Beletsky A.V."/>
            <person name="Frank Y.A."/>
            <person name="Karnachuk O.V."/>
            <person name="Ravin N.V."/>
        </authorList>
    </citation>
    <scope>NUCLEOTIDE SEQUENCE [LARGE SCALE GENOMIC DNA]</scope>
</reference>
<dbReference type="Pfam" id="PF00132">
    <property type="entry name" value="Hexapep"/>
    <property type="match status" value="1"/>
</dbReference>
<protein>
    <recommendedName>
        <fullName evidence="3">Carbonic anhydrase</fullName>
    </recommendedName>
</protein>
<dbReference type="CDD" id="cd04645">
    <property type="entry name" value="LbH_gamma_CA_like"/>
    <property type="match status" value="1"/>
</dbReference>
<evidence type="ECO:0000313" key="2">
    <source>
        <dbReference type="Proteomes" id="UP000426444"/>
    </source>
</evidence>
<gene>
    <name evidence="1" type="ORF">SYNTR_0475</name>
</gene>
<dbReference type="InterPro" id="IPR050484">
    <property type="entry name" value="Transf_Hexapept/Carb_Anhydrase"/>
</dbReference>
<dbReference type="PANTHER" id="PTHR13061:SF29">
    <property type="entry name" value="GAMMA CARBONIC ANHYDRASE-LIKE 1, MITOCHONDRIAL-RELATED"/>
    <property type="match status" value="1"/>
</dbReference>
<evidence type="ECO:0000313" key="1">
    <source>
        <dbReference type="EMBL" id="QGT99068.1"/>
    </source>
</evidence>
<sequence length="176" mass="18584">MPIYEYKGNRPIIAKSSFIHPQAVIIGDVKIGDNCYIGAYSILRGDYGNIVIGNKTNVQEGSIIHTEPTTSALIGNNVVIGHAAIVHGPCTINDEAAIGMGAIICNGCTLEFGSMLAAGSLLAPGKIIPEKKLAMGNPAQVVKEVTDNMAIHNKAAVNIYHDLAACCQTELKLIKE</sequence>
<dbReference type="InterPro" id="IPR001451">
    <property type="entry name" value="Hexapep"/>
</dbReference>
<name>A0A6I6DEY2_9FIRM</name>
<keyword evidence="2" id="KW-1185">Reference proteome</keyword>
<dbReference type="RefSeq" id="WP_156202999.1">
    <property type="nucleotide sequence ID" value="NZ_CP046457.1"/>
</dbReference>